<keyword evidence="2" id="KW-1185">Reference proteome</keyword>
<evidence type="ECO:0000313" key="1">
    <source>
        <dbReference type="EMBL" id="QCI80568.1"/>
    </source>
</evidence>
<gene>
    <name evidence="1" type="ORF">E6W36_11635</name>
</gene>
<organism evidence="1 2">
    <name type="scientific">Hankyongella ginsenosidimutans</name>
    <dbReference type="NCBI Taxonomy" id="1763828"/>
    <lineage>
        <taxon>Bacteria</taxon>
        <taxon>Pseudomonadati</taxon>
        <taxon>Pseudomonadota</taxon>
        <taxon>Alphaproteobacteria</taxon>
        <taxon>Sphingomonadales</taxon>
        <taxon>Sphingomonadaceae</taxon>
        <taxon>Hankyongella</taxon>
    </lineage>
</organism>
<dbReference type="AlphaFoldDB" id="A0A4D7C9J9"/>
<evidence type="ECO:0000313" key="2">
    <source>
        <dbReference type="Proteomes" id="UP000298714"/>
    </source>
</evidence>
<protein>
    <recommendedName>
        <fullName evidence="3">Haemolysin-type calcium binding-related domain-containing protein</fullName>
    </recommendedName>
</protein>
<sequence length="130" mass="13500">MTASRRGHGRRGIGHDEILFDGIPSTALQFTRTATNDLLITAVGYDAAVTVTGWFAGVANQARRITASNAALSRFDINALLTAAGADLTALAAAWQALDAYEDHATLVGTSGADTLTVDPIWVGARGLMG</sequence>
<proteinExistence type="predicted"/>
<accession>A0A4D7C9J9</accession>
<name>A0A4D7C9J9_9SPHN</name>
<evidence type="ECO:0008006" key="3">
    <source>
        <dbReference type="Google" id="ProtNLM"/>
    </source>
</evidence>
<dbReference type="EMBL" id="CP039704">
    <property type="protein sequence ID" value="QCI80568.1"/>
    <property type="molecule type" value="Genomic_DNA"/>
</dbReference>
<dbReference type="KEGG" id="hgn:E6W36_11635"/>
<dbReference type="Proteomes" id="UP000298714">
    <property type="component" value="Chromosome"/>
</dbReference>
<reference evidence="2" key="1">
    <citation type="submission" date="2019-04" db="EMBL/GenBank/DDBJ databases">
        <title>Complete genome sequence of Sphingomonas sp. W1-2-3.</title>
        <authorList>
            <person name="Im W.T."/>
        </authorList>
    </citation>
    <scope>NUCLEOTIDE SEQUENCE [LARGE SCALE GENOMIC DNA]</scope>
    <source>
        <strain evidence="2">W1-2-3</strain>
    </source>
</reference>